<evidence type="ECO:0000256" key="6">
    <source>
        <dbReference type="ARBA" id="ARBA00022989"/>
    </source>
</evidence>
<name>A0A7J6M399_PEROL</name>
<dbReference type="InterPro" id="IPR003439">
    <property type="entry name" value="ABC_transporter-like_ATP-bd"/>
</dbReference>
<dbReference type="AlphaFoldDB" id="A0A7J6M399"/>
<comment type="caution">
    <text evidence="11">The sequence shown here is derived from an EMBL/GenBank/DDBJ whole genome shotgun (WGS) entry which is preliminary data.</text>
</comment>
<dbReference type="CDD" id="cd03213">
    <property type="entry name" value="ABCG_EPDR"/>
    <property type="match status" value="1"/>
</dbReference>
<evidence type="ECO:0000259" key="10">
    <source>
        <dbReference type="PROSITE" id="PS50893"/>
    </source>
</evidence>
<evidence type="ECO:0000256" key="7">
    <source>
        <dbReference type="ARBA" id="ARBA00023136"/>
    </source>
</evidence>
<feature type="compositionally biased region" description="Low complexity" evidence="8">
    <location>
        <begin position="907"/>
        <end position="932"/>
    </location>
</feature>
<feature type="transmembrane region" description="Helical" evidence="9">
    <location>
        <begin position="611"/>
        <end position="634"/>
    </location>
</feature>
<dbReference type="SMART" id="SM00382">
    <property type="entry name" value="AAA"/>
    <property type="match status" value="1"/>
</dbReference>
<protein>
    <recommendedName>
        <fullName evidence="10">ABC transporter domain-containing protein</fullName>
    </recommendedName>
</protein>
<reference evidence="11 12" key="1">
    <citation type="submission" date="2020-04" db="EMBL/GenBank/DDBJ databases">
        <title>Perkinsus olseni comparative genomics.</title>
        <authorList>
            <person name="Bogema D.R."/>
        </authorList>
    </citation>
    <scope>NUCLEOTIDE SEQUENCE [LARGE SCALE GENOMIC DNA]</scope>
    <source>
        <strain evidence="11">ATCC PRA-31</strain>
    </source>
</reference>
<dbReference type="PANTHER" id="PTHR48041">
    <property type="entry name" value="ABC TRANSPORTER G FAMILY MEMBER 28"/>
    <property type="match status" value="1"/>
</dbReference>
<dbReference type="InterPro" id="IPR017871">
    <property type="entry name" value="ABC_transporter-like_CS"/>
</dbReference>
<dbReference type="Proteomes" id="UP000572268">
    <property type="component" value="Unassembled WGS sequence"/>
</dbReference>
<dbReference type="GO" id="GO:0140359">
    <property type="term" value="F:ABC-type transporter activity"/>
    <property type="evidence" value="ECO:0007669"/>
    <property type="project" value="InterPro"/>
</dbReference>
<keyword evidence="4" id="KW-0547">Nucleotide-binding</keyword>
<sequence length="947" mass="105136">MSNGGYCPIGGKCNNPEYCAEGSIFEQSNQAGVCRSCGLDVVKAGYYCANGTSSICPPGYFCPIAGTSGPIPCPKGYFCKQGFAEPVSCPWYSQCPRGATNQIPTWGAIFIIVVIGVIVGALSVWLWFYRRRKERNATSQGVAHQSTTEIYNSVVQALTGVYLQSQRMQGFTNDIKYTPVDIRFEHLSMTLKWGTRRQILQDVTGEFPAGSLSAVMGPSGGGKTTFMNALSNRAPYGDVTGKIWVNGFEGNFGEYPKQLGFVPQDDIMFDRLTVYQNLYYSAMVRLPEDMPREKKLKIIEDVIQVLDLEQVRHTIVGSPGKRGISGGQKKRVNIGIELVAYPRVLFLDEPTSGLDSAASMAVTKCLARMRTLGITVVCVIHQPRYAIFRQFTHCLLLGKGGRTVYVGKTSQAEDYFIRHGFRIPRGENVADWFIDIISGGVDHHLPDGSVDRDFKKEDLFDYWTDYQAQLAEHPEELRPEPLFSRTISVRQLGATTSESSGANESLVDLRNRLCELLDAEPDDDLTPQQLYRLARLFEIECDMSEARELYRVLKAEQGEVTCESFAAMIHGGATEQVHLESRQVLPDLSRLKDRQIATVGQQLGHFVSRNVALISLGQVFLDLCLNFLSAVIIGTTVQRTNGYDMMANNNMMGLMFFAIMIGSGSLQVYGFEFLAFERDASAGTSVLAYWASKTLCHLVDTFLFTLIFTATWYLTIQANYDSAYGYCIFFIFAWWVTGFGQLMTVVFPFAISLLLAVIVPVEFVTMFGGVSPPISSDGFFQKAATYFGCGYYATELLTMAEFTALPSNILDLDDVAETVHSLKYGTPYYVLRDFCILFGMGLIWRLFTLAWLEIIVKYRRDGLDSMLPLVAHLIDYFNTKFNPVVTDPDSHRTSGPPKHSQYREANTSETGGETTSETSGSSSFSRSISAGGVRTRRATSSQISSAV</sequence>
<dbReference type="Gene3D" id="3.40.50.300">
    <property type="entry name" value="P-loop containing nucleotide triphosphate hydrolases"/>
    <property type="match status" value="1"/>
</dbReference>
<feature type="transmembrane region" description="Helical" evidence="9">
    <location>
        <begin position="836"/>
        <end position="856"/>
    </location>
</feature>
<feature type="compositionally biased region" description="Polar residues" evidence="8">
    <location>
        <begin position="938"/>
        <end position="947"/>
    </location>
</feature>
<dbReference type="InterPro" id="IPR027417">
    <property type="entry name" value="P-loop_NTPase"/>
</dbReference>
<dbReference type="InterPro" id="IPR043926">
    <property type="entry name" value="ABCG_dom"/>
</dbReference>
<dbReference type="Pfam" id="PF00005">
    <property type="entry name" value="ABC_tran"/>
    <property type="match status" value="1"/>
</dbReference>
<dbReference type="GO" id="GO:0016020">
    <property type="term" value="C:membrane"/>
    <property type="evidence" value="ECO:0007669"/>
    <property type="project" value="UniProtKB-SubCell"/>
</dbReference>
<evidence type="ECO:0000256" key="4">
    <source>
        <dbReference type="ARBA" id="ARBA00022741"/>
    </source>
</evidence>
<comment type="subcellular location">
    <subcellularLocation>
        <location evidence="1">Membrane</location>
        <topology evidence="1">Multi-pass membrane protein</topology>
    </subcellularLocation>
</comment>
<dbReference type="FunFam" id="3.40.50.300:FF:000367">
    <property type="entry name" value="ABC transporter G family member 24"/>
    <property type="match status" value="1"/>
</dbReference>
<keyword evidence="7 9" id="KW-0472">Membrane</keyword>
<dbReference type="GO" id="GO:0005524">
    <property type="term" value="F:ATP binding"/>
    <property type="evidence" value="ECO:0007669"/>
    <property type="project" value="UniProtKB-KW"/>
</dbReference>
<evidence type="ECO:0000256" key="8">
    <source>
        <dbReference type="SAM" id="MobiDB-lite"/>
    </source>
</evidence>
<dbReference type="PANTHER" id="PTHR48041:SF91">
    <property type="entry name" value="ABC TRANSPORTER G FAMILY MEMBER 28"/>
    <property type="match status" value="1"/>
</dbReference>
<keyword evidence="3 9" id="KW-0812">Transmembrane</keyword>
<dbReference type="PROSITE" id="PS00211">
    <property type="entry name" value="ABC_TRANSPORTER_1"/>
    <property type="match status" value="1"/>
</dbReference>
<feature type="transmembrane region" description="Helical" evidence="9">
    <location>
        <begin position="722"/>
        <end position="739"/>
    </location>
</feature>
<dbReference type="InterPro" id="IPR050352">
    <property type="entry name" value="ABCG_transporters"/>
</dbReference>
<organism evidence="11 12">
    <name type="scientific">Perkinsus olseni</name>
    <name type="common">Perkinsus atlanticus</name>
    <dbReference type="NCBI Taxonomy" id="32597"/>
    <lineage>
        <taxon>Eukaryota</taxon>
        <taxon>Sar</taxon>
        <taxon>Alveolata</taxon>
        <taxon>Perkinsozoa</taxon>
        <taxon>Perkinsea</taxon>
        <taxon>Perkinsida</taxon>
        <taxon>Perkinsidae</taxon>
        <taxon>Perkinsus</taxon>
    </lineage>
</organism>
<evidence type="ECO:0000256" key="2">
    <source>
        <dbReference type="ARBA" id="ARBA00022448"/>
    </source>
</evidence>
<feature type="region of interest" description="Disordered" evidence="8">
    <location>
        <begin position="887"/>
        <end position="947"/>
    </location>
</feature>
<dbReference type="SUPFAM" id="SSF52540">
    <property type="entry name" value="P-loop containing nucleoside triphosphate hydrolases"/>
    <property type="match status" value="1"/>
</dbReference>
<accession>A0A7J6M399</accession>
<dbReference type="InterPro" id="IPR003593">
    <property type="entry name" value="AAA+_ATPase"/>
</dbReference>
<dbReference type="GO" id="GO:0016887">
    <property type="term" value="F:ATP hydrolysis activity"/>
    <property type="evidence" value="ECO:0007669"/>
    <property type="project" value="InterPro"/>
</dbReference>
<evidence type="ECO:0000256" key="9">
    <source>
        <dbReference type="SAM" id="Phobius"/>
    </source>
</evidence>
<feature type="domain" description="ABC transporter" evidence="10">
    <location>
        <begin position="182"/>
        <end position="425"/>
    </location>
</feature>
<dbReference type="PROSITE" id="PS50893">
    <property type="entry name" value="ABC_TRANSPORTER_2"/>
    <property type="match status" value="1"/>
</dbReference>
<feature type="transmembrane region" description="Helical" evidence="9">
    <location>
        <begin position="654"/>
        <end position="674"/>
    </location>
</feature>
<keyword evidence="2" id="KW-0813">Transport</keyword>
<feature type="transmembrane region" description="Helical" evidence="9">
    <location>
        <begin position="746"/>
        <end position="770"/>
    </location>
</feature>
<evidence type="ECO:0000313" key="12">
    <source>
        <dbReference type="Proteomes" id="UP000572268"/>
    </source>
</evidence>
<keyword evidence="5" id="KW-0067">ATP-binding</keyword>
<proteinExistence type="predicted"/>
<keyword evidence="6 9" id="KW-1133">Transmembrane helix</keyword>
<dbReference type="Pfam" id="PF19055">
    <property type="entry name" value="ABC2_membrane_7"/>
    <property type="match status" value="2"/>
</dbReference>
<feature type="transmembrane region" description="Helical" evidence="9">
    <location>
        <begin position="695"/>
        <end position="716"/>
    </location>
</feature>
<feature type="transmembrane region" description="Helical" evidence="9">
    <location>
        <begin position="106"/>
        <end position="128"/>
    </location>
</feature>
<evidence type="ECO:0000256" key="1">
    <source>
        <dbReference type="ARBA" id="ARBA00004141"/>
    </source>
</evidence>
<evidence type="ECO:0000313" key="11">
    <source>
        <dbReference type="EMBL" id="KAF4665916.1"/>
    </source>
</evidence>
<dbReference type="EMBL" id="JABANN010000219">
    <property type="protein sequence ID" value="KAF4665916.1"/>
    <property type="molecule type" value="Genomic_DNA"/>
</dbReference>
<evidence type="ECO:0000256" key="3">
    <source>
        <dbReference type="ARBA" id="ARBA00022692"/>
    </source>
</evidence>
<evidence type="ECO:0000256" key="5">
    <source>
        <dbReference type="ARBA" id="ARBA00022840"/>
    </source>
</evidence>
<gene>
    <name evidence="11" type="ORF">FOL46_003361</name>
</gene>